<feature type="transmembrane region" description="Helical" evidence="5">
    <location>
        <begin position="222"/>
        <end position="239"/>
    </location>
</feature>
<keyword evidence="7" id="KW-0436">Ligase</keyword>
<keyword evidence="2 5" id="KW-0812">Transmembrane</keyword>
<dbReference type="RefSeq" id="WP_083376295.1">
    <property type="nucleotide sequence ID" value="NZ_LT629796.1"/>
</dbReference>
<feature type="transmembrane region" description="Helical" evidence="5">
    <location>
        <begin position="87"/>
        <end position="107"/>
    </location>
</feature>
<name>A0ABY0VV65_9PSED</name>
<evidence type="ECO:0000256" key="4">
    <source>
        <dbReference type="ARBA" id="ARBA00023136"/>
    </source>
</evidence>
<feature type="domain" description="O-antigen ligase-related" evidence="6">
    <location>
        <begin position="205"/>
        <end position="402"/>
    </location>
</feature>
<dbReference type="EMBL" id="LT629796">
    <property type="protein sequence ID" value="SDU57623.1"/>
    <property type="molecule type" value="Genomic_DNA"/>
</dbReference>
<feature type="transmembrane region" description="Helical" evidence="5">
    <location>
        <begin position="161"/>
        <end position="187"/>
    </location>
</feature>
<evidence type="ECO:0000256" key="1">
    <source>
        <dbReference type="ARBA" id="ARBA00004141"/>
    </source>
</evidence>
<comment type="subcellular location">
    <subcellularLocation>
        <location evidence="1">Membrane</location>
        <topology evidence="1">Multi-pass membrane protein</topology>
    </subcellularLocation>
</comment>
<protein>
    <submittedName>
        <fullName evidence="7">O-antigen ligase like membrane protein</fullName>
    </submittedName>
</protein>
<feature type="transmembrane region" description="Helical" evidence="5">
    <location>
        <begin position="119"/>
        <end position="141"/>
    </location>
</feature>
<feature type="transmembrane region" description="Helical" evidence="5">
    <location>
        <begin position="450"/>
        <end position="466"/>
    </location>
</feature>
<evidence type="ECO:0000313" key="7">
    <source>
        <dbReference type="EMBL" id="SDU57623.1"/>
    </source>
</evidence>
<dbReference type="Pfam" id="PF04932">
    <property type="entry name" value="Wzy_C"/>
    <property type="match status" value="1"/>
</dbReference>
<feature type="transmembrane region" description="Helical" evidence="5">
    <location>
        <begin position="39"/>
        <end position="55"/>
    </location>
</feature>
<reference evidence="7 8" key="1">
    <citation type="submission" date="2016-10" db="EMBL/GenBank/DDBJ databases">
        <authorList>
            <person name="Varghese N."/>
            <person name="Submissions S."/>
        </authorList>
    </citation>
    <scope>NUCLEOTIDE SEQUENCE [LARGE SCALE GENOMIC DNA]</scope>
    <source>
        <strain evidence="7 8">LMG 21607</strain>
    </source>
</reference>
<evidence type="ECO:0000313" key="8">
    <source>
        <dbReference type="Proteomes" id="UP000182476"/>
    </source>
</evidence>
<dbReference type="GO" id="GO:0016874">
    <property type="term" value="F:ligase activity"/>
    <property type="evidence" value="ECO:0007669"/>
    <property type="project" value="UniProtKB-KW"/>
</dbReference>
<feature type="transmembrane region" description="Helical" evidence="5">
    <location>
        <begin position="12"/>
        <end position="33"/>
    </location>
</feature>
<dbReference type="Proteomes" id="UP000182476">
    <property type="component" value="Chromosome I"/>
</dbReference>
<gene>
    <name evidence="7" type="ORF">SAMN04489801_4618</name>
</gene>
<keyword evidence="4 5" id="KW-0472">Membrane</keyword>
<evidence type="ECO:0000256" key="5">
    <source>
        <dbReference type="SAM" id="Phobius"/>
    </source>
</evidence>
<evidence type="ECO:0000259" key="6">
    <source>
        <dbReference type="Pfam" id="PF04932"/>
    </source>
</evidence>
<keyword evidence="8" id="KW-1185">Reference proteome</keyword>
<organism evidence="7 8">
    <name type="scientific">Pseudomonas mandelii</name>
    <dbReference type="NCBI Taxonomy" id="75612"/>
    <lineage>
        <taxon>Bacteria</taxon>
        <taxon>Pseudomonadati</taxon>
        <taxon>Pseudomonadota</taxon>
        <taxon>Gammaproteobacteria</taxon>
        <taxon>Pseudomonadales</taxon>
        <taxon>Pseudomonadaceae</taxon>
        <taxon>Pseudomonas</taxon>
    </lineage>
</organism>
<evidence type="ECO:0000256" key="3">
    <source>
        <dbReference type="ARBA" id="ARBA00022989"/>
    </source>
</evidence>
<dbReference type="GeneID" id="46431612"/>
<dbReference type="InterPro" id="IPR007016">
    <property type="entry name" value="O-antigen_ligase-rel_domated"/>
</dbReference>
<proteinExistence type="predicted"/>
<sequence length="482" mass="52017">MFVAQKMHYLNAGGGILVPAIGAAMSLPIVMFSLLGYDINPAFLLAPLIGIAFLMSFGRTGLAYIVAAVCGLASILAANKISADGALVKHIFSLVLIMFSPSFLFLGKYVSKSNDISKVFYWLSLFSSMFLIVVAARIFYLEQEVRIYIGPYGLAAMNAEFLGMPVFATFGVLSLAHLVCLQAMILCGSLIGGKATKPVLTLFAIALFCASFLIVGSDSRSAQILLMWIVGSIVVYAIRKANARRMCAVALLSILISFAINHARGMSSNRMVASIEAINSVPTESVPAPLEQPIAQEKLIEEKEHSIALEKLIQEKEHPITPEELMEEKWEKQADQFATGRVELAIAGAKEFMASPLIGNGFSGYGRYSNEGLSTALLANSSTHVYYLTLLWKGGLIFFVPFVVMILLNLKAAIIGTKATEHSAERFFAWTAVLMAFGPMAMAWDILIVPSAGALAFFLFGLLGGLKNRAASPVNPFALHST</sequence>
<feature type="transmembrane region" description="Helical" evidence="5">
    <location>
        <begin position="199"/>
        <end position="216"/>
    </location>
</feature>
<accession>A0ABY0VV65</accession>
<feature type="transmembrane region" description="Helical" evidence="5">
    <location>
        <begin position="396"/>
        <end position="415"/>
    </location>
</feature>
<keyword evidence="3 5" id="KW-1133">Transmembrane helix</keyword>
<evidence type="ECO:0000256" key="2">
    <source>
        <dbReference type="ARBA" id="ARBA00022692"/>
    </source>
</evidence>